<keyword evidence="2" id="KW-1185">Reference proteome</keyword>
<proteinExistence type="predicted"/>
<evidence type="ECO:0000313" key="2">
    <source>
        <dbReference type="Proteomes" id="UP001233999"/>
    </source>
</evidence>
<evidence type="ECO:0008006" key="3">
    <source>
        <dbReference type="Google" id="ProtNLM"/>
    </source>
</evidence>
<dbReference type="EMBL" id="JASPKZ010007297">
    <property type="protein sequence ID" value="KAJ9585133.1"/>
    <property type="molecule type" value="Genomic_DNA"/>
</dbReference>
<organism evidence="1 2">
    <name type="scientific">Diploptera punctata</name>
    <name type="common">Pacific beetle cockroach</name>
    <dbReference type="NCBI Taxonomy" id="6984"/>
    <lineage>
        <taxon>Eukaryota</taxon>
        <taxon>Metazoa</taxon>
        <taxon>Ecdysozoa</taxon>
        <taxon>Arthropoda</taxon>
        <taxon>Hexapoda</taxon>
        <taxon>Insecta</taxon>
        <taxon>Pterygota</taxon>
        <taxon>Neoptera</taxon>
        <taxon>Polyneoptera</taxon>
        <taxon>Dictyoptera</taxon>
        <taxon>Blattodea</taxon>
        <taxon>Blaberoidea</taxon>
        <taxon>Blaberidae</taxon>
        <taxon>Diplopterinae</taxon>
        <taxon>Diploptera</taxon>
    </lineage>
</organism>
<name>A0AAD8ECD7_DIPPU</name>
<evidence type="ECO:0000313" key="1">
    <source>
        <dbReference type="EMBL" id="KAJ9585133.1"/>
    </source>
</evidence>
<reference evidence="1" key="2">
    <citation type="submission" date="2023-05" db="EMBL/GenBank/DDBJ databases">
        <authorList>
            <person name="Fouks B."/>
        </authorList>
    </citation>
    <scope>NUCLEOTIDE SEQUENCE</scope>
    <source>
        <strain evidence="1">Stay&amp;Tobe</strain>
        <tissue evidence="1">Testes</tissue>
    </source>
</reference>
<dbReference type="Gene3D" id="3.50.50.60">
    <property type="entry name" value="FAD/NAD(P)-binding domain"/>
    <property type="match status" value="1"/>
</dbReference>
<protein>
    <recommendedName>
        <fullName evidence="3">Glucose-methanol-choline oxidoreductase N-terminal domain-containing protein</fullName>
    </recommendedName>
</protein>
<dbReference type="InterPro" id="IPR036188">
    <property type="entry name" value="FAD/NAD-bd_sf"/>
</dbReference>
<accession>A0AAD8ECD7</accession>
<reference evidence="1" key="1">
    <citation type="journal article" date="2023" name="IScience">
        <title>Live-bearing cockroach genome reveals convergent evolutionary mechanisms linked to viviparity in insects and beyond.</title>
        <authorList>
            <person name="Fouks B."/>
            <person name="Harrison M.C."/>
            <person name="Mikhailova A.A."/>
            <person name="Marchal E."/>
            <person name="English S."/>
            <person name="Carruthers M."/>
            <person name="Jennings E.C."/>
            <person name="Chiamaka E.L."/>
            <person name="Frigard R.A."/>
            <person name="Pippel M."/>
            <person name="Attardo G.M."/>
            <person name="Benoit J.B."/>
            <person name="Bornberg-Bauer E."/>
            <person name="Tobe S.S."/>
        </authorList>
    </citation>
    <scope>NUCLEOTIDE SEQUENCE</scope>
    <source>
        <strain evidence="1">Stay&amp;Tobe</strain>
    </source>
</reference>
<dbReference type="Proteomes" id="UP001233999">
    <property type="component" value="Unassembled WGS sequence"/>
</dbReference>
<gene>
    <name evidence="1" type="ORF">L9F63_003085</name>
</gene>
<comment type="caution">
    <text evidence="1">The sequence shown here is derived from an EMBL/GenBank/DDBJ whole genome shotgun (WGS) entry which is preliminary data.</text>
</comment>
<dbReference type="AlphaFoldDB" id="A0AAD8ECD7"/>
<sequence length="117" mass="13350">MLLWIVLTDIRSHLIESFGETEGLLKFINEGSKFFEEEPPDTNPVFAEYDFIIVGAGSAGCALANRLSQVEHTAGRSWKTGELRHGHTSTHQHVSNYRSQLEFRIRIVRQCLSWYGI</sequence>
<dbReference type="SUPFAM" id="SSF51905">
    <property type="entry name" value="FAD/NAD(P)-binding domain"/>
    <property type="match status" value="1"/>
</dbReference>